<accession>A0ABU4VMU1</accession>
<evidence type="ECO:0000256" key="2">
    <source>
        <dbReference type="SAM" id="SignalP"/>
    </source>
</evidence>
<feature type="transmembrane region" description="Helical" evidence="1">
    <location>
        <begin position="283"/>
        <end position="303"/>
    </location>
</feature>
<keyword evidence="2" id="KW-0732">Signal</keyword>
<sequence>MPPWSLTALLAVAYLLATPATTDLAAQEHRVALARDGAWILDLSWFGGHLLPSYSVLAPALGVLVGAAGTGVVGALLAAWAFGRLARRAWPTRAAAAAAWWFAAGAGALLFTGRATFLLGAGVALAGLLAVAAALEPRPPRADAPPAPAGARGARRPALRAVPVAVLAGALTAATSPVAALFLALAALAWALGTPLRGVRVAAASLAATAIGAAVALAAAFPGGGSEPFVASALWPAVAALGVAIVVLPREERVLRAGAALYLAAVLLSGAVDTPMGGNATRLAALVGGPLLAGALLAARSVQRDGTATAPRSAGRSAPLAGGGPRAALVALLLAGFLYWQWYPPVRDATQAWADPSSRTSYWAPLVRELDRRVGREPARVEVPPTVRRGEARRLSPRIPLARGWIRQLDRHRNPLFYDDRPLTASRYRRWLDEEAVAWVALPDAEPDYASRDEVALLRDPRARRAIGLREVWRDRHWVLWRTASRPLVRPVELGWAGYEPRPSGREAVVPRVVALTADRVVLRNPDRWGELDLRVRWSRFLAISGDACIAPGPGGWTRVLAGARREDPTPAGGRRPSNAAVHGTVTVRAGLPGRWRRTGRECDR</sequence>
<feature type="transmembrane region" description="Helical" evidence="1">
    <location>
        <begin position="58"/>
        <end position="82"/>
    </location>
</feature>
<keyword evidence="1" id="KW-1133">Transmembrane helix</keyword>
<keyword evidence="1" id="KW-0812">Transmembrane</keyword>
<feature type="transmembrane region" description="Helical" evidence="1">
    <location>
        <begin position="164"/>
        <end position="192"/>
    </location>
</feature>
<evidence type="ECO:0008006" key="5">
    <source>
        <dbReference type="Google" id="ProtNLM"/>
    </source>
</evidence>
<feature type="transmembrane region" description="Helical" evidence="1">
    <location>
        <begin position="198"/>
        <end position="221"/>
    </location>
</feature>
<feature type="transmembrane region" description="Helical" evidence="1">
    <location>
        <begin position="228"/>
        <end position="248"/>
    </location>
</feature>
<reference evidence="3 4" key="1">
    <citation type="submission" date="2023-11" db="EMBL/GenBank/DDBJ databases">
        <authorList>
            <person name="Xu M."/>
            <person name="Jiang T."/>
        </authorList>
    </citation>
    <scope>NUCLEOTIDE SEQUENCE [LARGE SCALE GENOMIC DNA]</scope>
    <source>
        <strain evidence="3 4">SD</strain>
    </source>
</reference>
<feature type="transmembrane region" description="Helical" evidence="1">
    <location>
        <begin position="254"/>
        <end position="271"/>
    </location>
</feature>
<feature type="chain" id="PRO_5047415973" description="MFS transporter" evidence="2">
    <location>
        <begin position="26"/>
        <end position="605"/>
    </location>
</feature>
<proteinExistence type="predicted"/>
<name>A0ABU4VMU1_9ACTN</name>
<protein>
    <recommendedName>
        <fullName evidence="5">MFS transporter</fullName>
    </recommendedName>
</protein>
<feature type="transmembrane region" description="Helical" evidence="1">
    <location>
        <begin position="323"/>
        <end position="340"/>
    </location>
</feature>
<gene>
    <name evidence="3" type="ORF">SK069_11715</name>
</gene>
<comment type="caution">
    <text evidence="3">The sequence shown here is derived from an EMBL/GenBank/DDBJ whole genome shotgun (WGS) entry which is preliminary data.</text>
</comment>
<keyword evidence="1" id="KW-0472">Membrane</keyword>
<dbReference type="Proteomes" id="UP001277761">
    <property type="component" value="Unassembled WGS sequence"/>
</dbReference>
<dbReference type="EMBL" id="JAXAVX010000005">
    <property type="protein sequence ID" value="MDX8152266.1"/>
    <property type="molecule type" value="Genomic_DNA"/>
</dbReference>
<feature type="transmembrane region" description="Helical" evidence="1">
    <location>
        <begin position="94"/>
        <end position="111"/>
    </location>
</feature>
<organism evidence="3 4">
    <name type="scientific">Patulibacter brassicae</name>
    <dbReference type="NCBI Taxonomy" id="1705717"/>
    <lineage>
        <taxon>Bacteria</taxon>
        <taxon>Bacillati</taxon>
        <taxon>Actinomycetota</taxon>
        <taxon>Thermoleophilia</taxon>
        <taxon>Solirubrobacterales</taxon>
        <taxon>Patulibacteraceae</taxon>
        <taxon>Patulibacter</taxon>
    </lineage>
</organism>
<evidence type="ECO:0000313" key="3">
    <source>
        <dbReference type="EMBL" id="MDX8152266.1"/>
    </source>
</evidence>
<keyword evidence="4" id="KW-1185">Reference proteome</keyword>
<feature type="signal peptide" evidence="2">
    <location>
        <begin position="1"/>
        <end position="25"/>
    </location>
</feature>
<evidence type="ECO:0000256" key="1">
    <source>
        <dbReference type="SAM" id="Phobius"/>
    </source>
</evidence>
<evidence type="ECO:0000313" key="4">
    <source>
        <dbReference type="Proteomes" id="UP001277761"/>
    </source>
</evidence>